<accession>A0A915I383</accession>
<dbReference type="WBParaSite" id="nRc.2.0.1.t08592-RA">
    <property type="protein sequence ID" value="nRc.2.0.1.t08592-RA"/>
    <property type="gene ID" value="nRc.2.0.1.g08592"/>
</dbReference>
<name>A0A915I383_ROMCU</name>
<dbReference type="Proteomes" id="UP000887565">
    <property type="component" value="Unplaced"/>
</dbReference>
<proteinExistence type="predicted"/>
<evidence type="ECO:0000256" key="1">
    <source>
        <dbReference type="SAM" id="MobiDB-lite"/>
    </source>
</evidence>
<dbReference type="AlphaFoldDB" id="A0A915I383"/>
<feature type="compositionally biased region" description="Basic and acidic residues" evidence="1">
    <location>
        <begin position="131"/>
        <end position="163"/>
    </location>
</feature>
<feature type="compositionally biased region" description="Low complexity" evidence="1">
    <location>
        <begin position="175"/>
        <end position="186"/>
    </location>
</feature>
<protein>
    <submittedName>
        <fullName evidence="3">Uncharacterized protein</fullName>
    </submittedName>
</protein>
<evidence type="ECO:0000313" key="3">
    <source>
        <dbReference type="WBParaSite" id="nRc.2.0.1.t08592-RA"/>
    </source>
</evidence>
<reference evidence="3" key="1">
    <citation type="submission" date="2022-11" db="UniProtKB">
        <authorList>
            <consortium name="WormBaseParasite"/>
        </authorList>
    </citation>
    <scope>IDENTIFICATION</scope>
</reference>
<organism evidence="2 3">
    <name type="scientific">Romanomermis culicivorax</name>
    <name type="common">Nematode worm</name>
    <dbReference type="NCBI Taxonomy" id="13658"/>
    <lineage>
        <taxon>Eukaryota</taxon>
        <taxon>Metazoa</taxon>
        <taxon>Ecdysozoa</taxon>
        <taxon>Nematoda</taxon>
        <taxon>Enoplea</taxon>
        <taxon>Dorylaimia</taxon>
        <taxon>Mermithida</taxon>
        <taxon>Mermithoidea</taxon>
        <taxon>Mermithidae</taxon>
        <taxon>Romanomermis</taxon>
    </lineage>
</organism>
<evidence type="ECO:0000313" key="2">
    <source>
        <dbReference type="Proteomes" id="UP000887565"/>
    </source>
</evidence>
<feature type="region of interest" description="Disordered" evidence="1">
    <location>
        <begin position="125"/>
        <end position="202"/>
    </location>
</feature>
<keyword evidence="2" id="KW-1185">Reference proteome</keyword>
<sequence>MIQNRVPPFLTELQMIKVNLAGFLQVMIPIVDCHSGKNRPAFDLFLLRKNHCPYNEEYSSVDRAAIRRATQSIQREAMELMKCVTVTSGEKSNVNSTKEEDEIYTVESTPDNRLRLIKYGPKTAGVPVKKSSVDKNDEEKEKMDDKEQQNENEQVKNLREKINTIRQKLKKRSSESSSPSSTKSGKCPTISNRGTDKLPTTKLEKKDSTKFYSDFGPNNYISTKFMRHEGCFMKLLRMCCFFLPREVIQSSNPRVVEMWTLM</sequence>